<keyword evidence="7" id="KW-0449">Lipoprotein</keyword>
<evidence type="ECO:0000256" key="4">
    <source>
        <dbReference type="ARBA" id="ARBA00023136"/>
    </source>
</evidence>
<name>A0ABR8Y4V1_9BACT</name>
<keyword evidence="6" id="KW-0998">Cell outer membrane</keyword>
<dbReference type="Pfam" id="PF08842">
    <property type="entry name" value="Mfa2"/>
    <property type="match status" value="1"/>
</dbReference>
<reference evidence="9 10" key="1">
    <citation type="submission" date="2020-08" db="EMBL/GenBank/DDBJ databases">
        <title>A Genomic Blueprint of the Chicken Gut Microbiome.</title>
        <authorList>
            <person name="Gilroy R."/>
            <person name="Ravi A."/>
            <person name="Getino M."/>
            <person name="Pursley I."/>
            <person name="Horton D.L."/>
            <person name="Alikhan N.-F."/>
            <person name="Baker D."/>
            <person name="Gharbi K."/>
            <person name="Hall N."/>
            <person name="Watson M."/>
            <person name="Adriaenssens E.M."/>
            <person name="Foster-Nyarko E."/>
            <person name="Jarju S."/>
            <person name="Secka A."/>
            <person name="Antonio M."/>
            <person name="Oren A."/>
            <person name="Chaudhuri R."/>
            <person name="La Ragione R.M."/>
            <person name="Hildebrand F."/>
            <person name="Pallen M.J."/>
        </authorList>
    </citation>
    <scope>NUCLEOTIDE SEQUENCE [LARGE SCALE GENOMIC DNA]</scope>
    <source>
        <strain evidence="9 10">Sa1CVN1</strain>
    </source>
</reference>
<keyword evidence="5" id="KW-0564">Palmitate</keyword>
<comment type="subcellular location">
    <subcellularLocation>
        <location evidence="1">Cell outer membrane</location>
    </subcellularLocation>
</comment>
<evidence type="ECO:0000313" key="10">
    <source>
        <dbReference type="Proteomes" id="UP000620874"/>
    </source>
</evidence>
<keyword evidence="10" id="KW-1185">Reference proteome</keyword>
<dbReference type="EMBL" id="JACSPP010000003">
    <property type="protein sequence ID" value="MBD8039176.1"/>
    <property type="molecule type" value="Genomic_DNA"/>
</dbReference>
<evidence type="ECO:0000256" key="2">
    <source>
        <dbReference type="ARBA" id="ARBA00007248"/>
    </source>
</evidence>
<evidence type="ECO:0000256" key="8">
    <source>
        <dbReference type="SAM" id="SignalP"/>
    </source>
</evidence>
<feature type="chain" id="PRO_5045321766" evidence="8">
    <location>
        <begin position="25"/>
        <end position="347"/>
    </location>
</feature>
<protein>
    <submittedName>
        <fullName evidence="9">FimB/Mfa2 family fimbrial subunit</fullName>
    </submittedName>
</protein>
<sequence>MKVLTCISKQKIQWLLLWMVGILAASCDTIYEDEGDCTTYFRVKFTYDMNMSFADAFAHNVKSVTLYIFNGEGKLVNTLSESGSVLAEDDYVMNLGIEPGTYTLVAWAEGWETGSTFTYPMMQPNVHSLHDLTCRMNREYDEGNAAYIDNDLTPLFHGIAQNIELEELLDGGEQIIPINLTKNTHNVRVMLQHLSGEDIHADDFTYTITDANGHMNYDNSLLDDETLTYRAWTTYEGTASLASLDGTRDTQTSVSVAIAELTTGRLMADQEPVLTIRNEKGETVLSIPLVDYALLVKGHYNRNMSDQEYLDRQSEYNLTFFLDEDNRWVNSSIIINSWHVVLQETEL</sequence>
<dbReference type="PROSITE" id="PS51257">
    <property type="entry name" value="PROKAR_LIPOPROTEIN"/>
    <property type="match status" value="1"/>
</dbReference>
<dbReference type="InterPro" id="IPR014941">
    <property type="entry name" value="FimB/Mfa2/Mfa3"/>
</dbReference>
<dbReference type="RefSeq" id="WP_191762819.1">
    <property type="nucleotide sequence ID" value="NZ_JACSPP010000003.1"/>
</dbReference>
<accession>A0ABR8Y4V1</accession>
<evidence type="ECO:0000256" key="7">
    <source>
        <dbReference type="ARBA" id="ARBA00023288"/>
    </source>
</evidence>
<evidence type="ECO:0000256" key="5">
    <source>
        <dbReference type="ARBA" id="ARBA00023139"/>
    </source>
</evidence>
<dbReference type="Gene3D" id="2.60.40.2100">
    <property type="match status" value="1"/>
</dbReference>
<dbReference type="Gene3D" id="2.60.40.2090">
    <property type="match status" value="1"/>
</dbReference>
<evidence type="ECO:0000256" key="3">
    <source>
        <dbReference type="ARBA" id="ARBA00022729"/>
    </source>
</evidence>
<gene>
    <name evidence="9" type="ORF">H9625_01700</name>
</gene>
<keyword evidence="4" id="KW-0472">Membrane</keyword>
<organism evidence="9 10">
    <name type="scientific">Phocaeicola intestinalis</name>
    <dbReference type="NCBI Taxonomy" id="2762212"/>
    <lineage>
        <taxon>Bacteria</taxon>
        <taxon>Pseudomonadati</taxon>
        <taxon>Bacteroidota</taxon>
        <taxon>Bacteroidia</taxon>
        <taxon>Bacteroidales</taxon>
        <taxon>Bacteroidaceae</taxon>
        <taxon>Phocaeicola</taxon>
    </lineage>
</organism>
<comment type="similarity">
    <text evidence="2">Belongs to the bacteroidetes fimbrillin superfamily. FimB/Mfa2 family.</text>
</comment>
<comment type="caution">
    <text evidence="9">The sequence shown here is derived from an EMBL/GenBank/DDBJ whole genome shotgun (WGS) entry which is preliminary data.</text>
</comment>
<feature type="signal peptide" evidence="8">
    <location>
        <begin position="1"/>
        <end position="24"/>
    </location>
</feature>
<proteinExistence type="inferred from homology"/>
<evidence type="ECO:0000256" key="6">
    <source>
        <dbReference type="ARBA" id="ARBA00023237"/>
    </source>
</evidence>
<evidence type="ECO:0000256" key="1">
    <source>
        <dbReference type="ARBA" id="ARBA00004442"/>
    </source>
</evidence>
<evidence type="ECO:0000313" key="9">
    <source>
        <dbReference type="EMBL" id="MBD8039176.1"/>
    </source>
</evidence>
<dbReference type="Proteomes" id="UP000620874">
    <property type="component" value="Unassembled WGS sequence"/>
</dbReference>
<keyword evidence="3 8" id="KW-0732">Signal</keyword>